<dbReference type="GO" id="GO:0016987">
    <property type="term" value="F:sigma factor activity"/>
    <property type="evidence" value="ECO:0007669"/>
    <property type="project" value="UniProtKB-KW"/>
</dbReference>
<comment type="caution">
    <text evidence="6">The sequence shown here is derived from an EMBL/GenBank/DDBJ whole genome shotgun (WGS) entry which is preliminary data.</text>
</comment>
<dbReference type="SMART" id="SM00421">
    <property type="entry name" value="HTH_LUXR"/>
    <property type="match status" value="1"/>
</dbReference>
<dbReference type="InterPro" id="IPR000792">
    <property type="entry name" value="Tscrpt_reg_LuxR_C"/>
</dbReference>
<dbReference type="InterPro" id="IPR014327">
    <property type="entry name" value="RNA_pol_sigma70_bacteroid"/>
</dbReference>
<dbReference type="AlphaFoldDB" id="A0A7W6HZ80"/>
<dbReference type="Gene3D" id="1.10.1740.10">
    <property type="match status" value="1"/>
</dbReference>
<dbReference type="InterPro" id="IPR036388">
    <property type="entry name" value="WH-like_DNA-bd_sf"/>
</dbReference>
<organism evidence="6 7">
    <name type="scientific">Butyricimonas faecihominis</name>
    <dbReference type="NCBI Taxonomy" id="1472416"/>
    <lineage>
        <taxon>Bacteria</taxon>
        <taxon>Pseudomonadati</taxon>
        <taxon>Bacteroidota</taxon>
        <taxon>Bacteroidia</taxon>
        <taxon>Bacteroidales</taxon>
        <taxon>Odoribacteraceae</taxon>
        <taxon>Butyricimonas</taxon>
    </lineage>
</organism>
<reference evidence="6 7" key="1">
    <citation type="submission" date="2020-08" db="EMBL/GenBank/DDBJ databases">
        <title>Genomic Encyclopedia of Type Strains, Phase IV (KMG-IV): sequencing the most valuable type-strain genomes for metagenomic binning, comparative biology and taxonomic classification.</title>
        <authorList>
            <person name="Goeker M."/>
        </authorList>
    </citation>
    <scope>NUCLEOTIDE SEQUENCE [LARGE SCALE GENOMIC DNA]</scope>
    <source>
        <strain evidence="6 7">DSM 105721</strain>
    </source>
</reference>
<evidence type="ECO:0000259" key="5">
    <source>
        <dbReference type="SMART" id="SM00421"/>
    </source>
</evidence>
<keyword evidence="2" id="KW-0805">Transcription regulation</keyword>
<dbReference type="RefSeq" id="WP_164719615.1">
    <property type="nucleotide sequence ID" value="NZ_AP028155.1"/>
</dbReference>
<keyword evidence="4" id="KW-0804">Transcription</keyword>
<dbReference type="GeneID" id="93102932"/>
<evidence type="ECO:0000313" key="7">
    <source>
        <dbReference type="Proteomes" id="UP000546007"/>
    </source>
</evidence>
<dbReference type="InterPro" id="IPR014284">
    <property type="entry name" value="RNA_pol_sigma-70_dom"/>
</dbReference>
<keyword evidence="7" id="KW-1185">Reference proteome</keyword>
<dbReference type="Proteomes" id="UP000546007">
    <property type="component" value="Unassembled WGS sequence"/>
</dbReference>
<evidence type="ECO:0000256" key="3">
    <source>
        <dbReference type="ARBA" id="ARBA00023082"/>
    </source>
</evidence>
<evidence type="ECO:0000256" key="2">
    <source>
        <dbReference type="ARBA" id="ARBA00023015"/>
    </source>
</evidence>
<dbReference type="CDD" id="cd06170">
    <property type="entry name" value="LuxR_C_like"/>
    <property type="match status" value="1"/>
</dbReference>
<dbReference type="NCBIfam" id="TIGR02937">
    <property type="entry name" value="sigma70-ECF"/>
    <property type="match status" value="1"/>
</dbReference>
<dbReference type="SUPFAM" id="SSF88946">
    <property type="entry name" value="Sigma2 domain of RNA polymerase sigma factors"/>
    <property type="match status" value="1"/>
</dbReference>
<evidence type="ECO:0000256" key="1">
    <source>
        <dbReference type="ARBA" id="ARBA00010641"/>
    </source>
</evidence>
<dbReference type="PANTHER" id="PTHR43133:SF46">
    <property type="entry name" value="RNA POLYMERASE SIGMA-70 FACTOR ECF SUBFAMILY"/>
    <property type="match status" value="1"/>
</dbReference>
<keyword evidence="3" id="KW-0731">Sigma factor</keyword>
<proteinExistence type="inferred from homology"/>
<dbReference type="Gene3D" id="1.10.10.10">
    <property type="entry name" value="Winged helix-like DNA-binding domain superfamily/Winged helix DNA-binding domain"/>
    <property type="match status" value="1"/>
</dbReference>
<dbReference type="InterPro" id="IPR013249">
    <property type="entry name" value="RNA_pol_sigma70_r4_t2"/>
</dbReference>
<dbReference type="Pfam" id="PF04542">
    <property type="entry name" value="Sigma70_r2"/>
    <property type="match status" value="1"/>
</dbReference>
<name>A0A7W6HZ80_9BACT</name>
<dbReference type="EMBL" id="JACIES010000009">
    <property type="protein sequence ID" value="MBB4027390.1"/>
    <property type="molecule type" value="Genomic_DNA"/>
</dbReference>
<sequence length="188" mass="21658">MDTGRFIESINKKRESAWQEMYRKYYPAMCNYASKIVKDDISAEDIVQDCFIKIWDSGTQFPDVPSLVGYLYRTIYTRALNSIRDKGIAQALYEKWGDAVLDGQDDEVILELAVEEDVVNKFYEAIDKLSEQQRQVLFMSMEGAKVKDIAEQLGISENSVKTQKKRAYAFVRNELGESLAMLIFILFS</sequence>
<dbReference type="NCBIfam" id="TIGR02985">
    <property type="entry name" value="Sig70_bacteroi1"/>
    <property type="match status" value="1"/>
</dbReference>
<feature type="domain" description="HTH luxR-type" evidence="5">
    <location>
        <begin position="126"/>
        <end position="179"/>
    </location>
</feature>
<dbReference type="GO" id="GO:0006352">
    <property type="term" value="P:DNA-templated transcription initiation"/>
    <property type="evidence" value="ECO:0007669"/>
    <property type="project" value="InterPro"/>
</dbReference>
<protein>
    <submittedName>
        <fullName evidence="6">RNA polymerase sigma-70 factor (ECF subfamily)</fullName>
    </submittedName>
</protein>
<dbReference type="PANTHER" id="PTHR43133">
    <property type="entry name" value="RNA POLYMERASE ECF-TYPE SIGMA FACTO"/>
    <property type="match status" value="1"/>
</dbReference>
<evidence type="ECO:0000256" key="4">
    <source>
        <dbReference type="ARBA" id="ARBA00023163"/>
    </source>
</evidence>
<dbReference type="InterPro" id="IPR013324">
    <property type="entry name" value="RNA_pol_sigma_r3/r4-like"/>
</dbReference>
<dbReference type="PRINTS" id="PR00038">
    <property type="entry name" value="HTHLUXR"/>
</dbReference>
<dbReference type="SUPFAM" id="SSF88659">
    <property type="entry name" value="Sigma3 and sigma4 domains of RNA polymerase sigma factors"/>
    <property type="match status" value="1"/>
</dbReference>
<dbReference type="InterPro" id="IPR039425">
    <property type="entry name" value="RNA_pol_sigma-70-like"/>
</dbReference>
<dbReference type="InterPro" id="IPR007627">
    <property type="entry name" value="RNA_pol_sigma70_r2"/>
</dbReference>
<gene>
    <name evidence="6" type="ORF">GGR14_003200</name>
</gene>
<evidence type="ECO:0000313" key="6">
    <source>
        <dbReference type="EMBL" id="MBB4027390.1"/>
    </source>
</evidence>
<comment type="similarity">
    <text evidence="1">Belongs to the sigma-70 factor family. ECF subfamily.</text>
</comment>
<dbReference type="Pfam" id="PF08281">
    <property type="entry name" value="Sigma70_r4_2"/>
    <property type="match status" value="1"/>
</dbReference>
<accession>A0A7W6HZ80</accession>
<dbReference type="GO" id="GO:0003677">
    <property type="term" value="F:DNA binding"/>
    <property type="evidence" value="ECO:0007669"/>
    <property type="project" value="InterPro"/>
</dbReference>
<dbReference type="InterPro" id="IPR013325">
    <property type="entry name" value="RNA_pol_sigma_r2"/>
</dbReference>